<evidence type="ECO:0000313" key="5">
    <source>
        <dbReference type="Proteomes" id="UP000247409"/>
    </source>
</evidence>
<dbReference type="STRING" id="448386.A0A2V3J374"/>
<name>A0A2V3J374_9FLOR</name>
<dbReference type="InterPro" id="IPR009000">
    <property type="entry name" value="Transl_B-barrel_sf"/>
</dbReference>
<dbReference type="FunFam" id="2.40.10.190:FF:000001">
    <property type="entry name" value="60S ribosomal protein L35a"/>
    <property type="match status" value="1"/>
</dbReference>
<organism evidence="4 5">
    <name type="scientific">Gracilariopsis chorda</name>
    <dbReference type="NCBI Taxonomy" id="448386"/>
    <lineage>
        <taxon>Eukaryota</taxon>
        <taxon>Rhodophyta</taxon>
        <taxon>Florideophyceae</taxon>
        <taxon>Rhodymeniophycidae</taxon>
        <taxon>Gracilariales</taxon>
        <taxon>Gracilariaceae</taxon>
        <taxon>Gracilariopsis</taxon>
    </lineage>
</organism>
<dbReference type="EMBL" id="NBIV01000011">
    <property type="protein sequence ID" value="PXF48783.1"/>
    <property type="molecule type" value="Genomic_DNA"/>
</dbReference>
<proteinExistence type="inferred from homology"/>
<sequence>MSQVPQVRLHVKGVHLGYKRNRRNQHCGQSRIQIEGVKDRNDAKFYLGKRIAYVYRAKTLKKSRTGEMSKYRFMWGRIIATHGNNGHVRAKFTKNLPPVSIGRPVRIMLYPSNI</sequence>
<dbReference type="GO" id="GO:0003735">
    <property type="term" value="F:structural constituent of ribosome"/>
    <property type="evidence" value="ECO:0007669"/>
    <property type="project" value="InterPro"/>
</dbReference>
<reference evidence="4 5" key="1">
    <citation type="journal article" date="2018" name="Mol. Biol. Evol.">
        <title>Analysis of the draft genome of the red seaweed Gracilariopsis chorda provides insights into genome size evolution in Rhodophyta.</title>
        <authorList>
            <person name="Lee J."/>
            <person name="Yang E.C."/>
            <person name="Graf L."/>
            <person name="Yang J.H."/>
            <person name="Qiu H."/>
            <person name="Zel Zion U."/>
            <person name="Chan C.X."/>
            <person name="Stephens T.G."/>
            <person name="Weber A.P.M."/>
            <person name="Boo G.H."/>
            <person name="Boo S.M."/>
            <person name="Kim K.M."/>
            <person name="Shin Y."/>
            <person name="Jung M."/>
            <person name="Lee S.J."/>
            <person name="Yim H.S."/>
            <person name="Lee J.H."/>
            <person name="Bhattacharya D."/>
            <person name="Yoon H.S."/>
        </authorList>
    </citation>
    <scope>NUCLEOTIDE SEQUENCE [LARGE SCALE GENOMIC DNA]</scope>
    <source>
        <strain evidence="4 5">SKKU-2015</strain>
        <tissue evidence="4">Whole body</tissue>
    </source>
</reference>
<evidence type="ECO:0000256" key="3">
    <source>
        <dbReference type="ARBA" id="ARBA00023274"/>
    </source>
</evidence>
<dbReference type="Pfam" id="PF01247">
    <property type="entry name" value="Ribosomal_L35Ae"/>
    <property type="match status" value="1"/>
</dbReference>
<evidence type="ECO:0000256" key="1">
    <source>
        <dbReference type="ARBA" id="ARBA00009269"/>
    </source>
</evidence>
<keyword evidence="2 4" id="KW-0689">Ribosomal protein</keyword>
<dbReference type="AlphaFoldDB" id="A0A2V3J374"/>
<dbReference type="GO" id="GO:0006412">
    <property type="term" value="P:translation"/>
    <property type="evidence" value="ECO:0007669"/>
    <property type="project" value="InterPro"/>
</dbReference>
<dbReference type="OrthoDB" id="888at2759"/>
<dbReference type="InterPro" id="IPR001780">
    <property type="entry name" value="Ribosomal_eL33"/>
</dbReference>
<dbReference type="PANTHER" id="PTHR10902">
    <property type="entry name" value="60S RIBOSOMAL PROTEIN L35A"/>
    <property type="match status" value="1"/>
</dbReference>
<gene>
    <name evidence="4" type="ORF">BWQ96_01339</name>
</gene>
<dbReference type="InterPro" id="IPR038661">
    <property type="entry name" value="Ribosomal_eL33_sf"/>
</dbReference>
<dbReference type="Proteomes" id="UP000247409">
    <property type="component" value="Unassembled WGS sequence"/>
</dbReference>
<keyword evidence="5" id="KW-1185">Reference proteome</keyword>
<dbReference type="SUPFAM" id="SSF50447">
    <property type="entry name" value="Translation proteins"/>
    <property type="match status" value="1"/>
</dbReference>
<dbReference type="HAMAP" id="MF_00573">
    <property type="entry name" value="Ribosomal_eL33"/>
    <property type="match status" value="1"/>
</dbReference>
<evidence type="ECO:0000256" key="2">
    <source>
        <dbReference type="ARBA" id="ARBA00022980"/>
    </source>
</evidence>
<comment type="caution">
    <text evidence="4">The sequence shown here is derived from an EMBL/GenBank/DDBJ whole genome shotgun (WGS) entry which is preliminary data.</text>
</comment>
<accession>A0A2V3J374</accession>
<comment type="similarity">
    <text evidence="1">Belongs to the eukaryotic ribosomal protein eL33 family.</text>
</comment>
<protein>
    <submittedName>
        <fullName evidence="4">60S ribosomal protein L35a-3</fullName>
    </submittedName>
</protein>
<evidence type="ECO:0000313" key="4">
    <source>
        <dbReference type="EMBL" id="PXF48783.1"/>
    </source>
</evidence>
<dbReference type="Gene3D" id="2.40.10.190">
    <property type="entry name" value="translation elongation factor selb, chain A, domain 4"/>
    <property type="match status" value="1"/>
</dbReference>
<dbReference type="GO" id="GO:0005840">
    <property type="term" value="C:ribosome"/>
    <property type="evidence" value="ECO:0007669"/>
    <property type="project" value="UniProtKB-KW"/>
</dbReference>
<dbReference type="GO" id="GO:1990904">
    <property type="term" value="C:ribonucleoprotein complex"/>
    <property type="evidence" value="ECO:0007669"/>
    <property type="project" value="UniProtKB-KW"/>
</dbReference>
<keyword evidence="3" id="KW-0687">Ribonucleoprotein</keyword>